<dbReference type="Proteomes" id="UP000199574">
    <property type="component" value="Chromosome I"/>
</dbReference>
<proteinExistence type="predicted"/>
<dbReference type="AlphaFoldDB" id="A0A1H4TMI9"/>
<evidence type="ECO:0000313" key="4">
    <source>
        <dbReference type="Proteomes" id="UP000183038"/>
    </source>
</evidence>
<evidence type="ECO:0008006" key="6">
    <source>
        <dbReference type="Google" id="ProtNLM"/>
    </source>
</evidence>
<dbReference type="OrthoDB" id="9791748at2"/>
<dbReference type="EMBL" id="LT629754">
    <property type="protein sequence ID" value="SDS20976.1"/>
    <property type="molecule type" value="Genomic_DNA"/>
</dbReference>
<keyword evidence="5" id="KW-1185">Reference proteome</keyword>
<dbReference type="GeneID" id="90594012"/>
<protein>
    <recommendedName>
        <fullName evidence="6">DUF4331 domain-containing protein</fullName>
    </recommendedName>
</protein>
<feature type="signal peptide" evidence="1">
    <location>
        <begin position="1"/>
        <end position="22"/>
    </location>
</feature>
<keyword evidence="1" id="KW-0732">Signal</keyword>
<feature type="chain" id="PRO_5010278221" description="DUF4331 domain-containing protein" evidence="1">
    <location>
        <begin position="23"/>
        <end position="236"/>
    </location>
</feature>
<reference evidence="3 4" key="2">
    <citation type="submission" date="2016-10" db="EMBL/GenBank/DDBJ databases">
        <authorList>
            <person name="de Groot N.N."/>
        </authorList>
    </citation>
    <scope>NUCLEOTIDE SEQUENCE [LARGE SCALE GENOMIC DNA]</scope>
    <source>
        <strain evidence="3 4">MAR_2009_71</strain>
    </source>
</reference>
<dbReference type="RefSeq" id="WP_058103121.1">
    <property type="nucleotide sequence ID" value="NZ_FNTB01000001.1"/>
</dbReference>
<reference evidence="2 5" key="1">
    <citation type="submission" date="2016-10" db="EMBL/GenBank/DDBJ databases">
        <authorList>
            <person name="Varghese N."/>
            <person name="Submissions S."/>
        </authorList>
    </citation>
    <scope>NUCLEOTIDE SEQUENCE [LARGE SCALE GENOMIC DNA]</scope>
    <source>
        <strain evidence="2 5">MAR_2009_60</strain>
    </source>
</reference>
<gene>
    <name evidence="3" type="ORF">SAMN05192540_3519</name>
    <name evidence="2" type="ORF">SAMN05192545_0975</name>
</gene>
<dbReference type="Proteomes" id="UP000183038">
    <property type="component" value="Unassembled WGS sequence"/>
</dbReference>
<dbReference type="InterPro" id="IPR025566">
    <property type="entry name" value="DUF4331"/>
</dbReference>
<evidence type="ECO:0000313" key="3">
    <source>
        <dbReference type="EMBL" id="SEC57682.1"/>
    </source>
</evidence>
<evidence type="ECO:0000313" key="5">
    <source>
        <dbReference type="Proteomes" id="UP000199574"/>
    </source>
</evidence>
<dbReference type="EMBL" id="FNTB01000001">
    <property type="protein sequence ID" value="SEC57682.1"/>
    <property type="molecule type" value="Genomic_DNA"/>
</dbReference>
<evidence type="ECO:0000313" key="2">
    <source>
        <dbReference type="EMBL" id="SDS20976.1"/>
    </source>
</evidence>
<organism evidence="3 4">
    <name type="scientific">Maribacter dokdonensis</name>
    <dbReference type="NCBI Taxonomy" id="320912"/>
    <lineage>
        <taxon>Bacteria</taxon>
        <taxon>Pseudomonadati</taxon>
        <taxon>Bacteroidota</taxon>
        <taxon>Flavobacteriia</taxon>
        <taxon>Flavobacteriales</taxon>
        <taxon>Flavobacteriaceae</taxon>
        <taxon>Maribacter</taxon>
    </lineage>
</organism>
<dbReference type="Pfam" id="PF14224">
    <property type="entry name" value="DUF4331"/>
    <property type="match status" value="2"/>
</dbReference>
<accession>A0A1H4TMI9</accession>
<sequence length="236" mass="24925">MKKSKLFMGLGALALVGGLLVAADHIDAPSSMGTTADIADFYAFEPTEGSDNTVFAVDLQSNVLPDLAYGTFDENVLLEINIDTDNDLVEDLVIQAIPRDGKMYFFGPVAPSETGLNGSVMVDAPLGSVDISAETAIVETTDSGVSLFAGPRQDAFFFDFFQFNEVIGGTAPLGFKPAGDPDSTDDDDETAVDTFDGANTMAIVVEIPNSLLGTTTGQNALGLEVYKTWVTTNVKQ</sequence>
<name>A0A1H4TMI9_9FLAO</name>
<evidence type="ECO:0000256" key="1">
    <source>
        <dbReference type="SAM" id="SignalP"/>
    </source>
</evidence>